<evidence type="ECO:0000256" key="1">
    <source>
        <dbReference type="ARBA" id="ARBA00022723"/>
    </source>
</evidence>
<keyword evidence="10" id="KW-1185">Reference proteome</keyword>
<dbReference type="AlphaFoldDB" id="A0A1Y2GZV4"/>
<dbReference type="Gene3D" id="1.10.1300.10">
    <property type="entry name" value="3'5'-cyclic nucleotide phosphodiesterase, catalytic domain"/>
    <property type="match status" value="1"/>
</dbReference>
<comment type="cofactor">
    <cofactor evidence="5">
        <name>a divalent metal cation</name>
        <dbReference type="ChEBI" id="CHEBI:60240"/>
    </cofactor>
    <text evidence="5">Binds 2 divalent metal cations per subunit. Site 1 may preferentially bind zinc ions, while site 2 has a preference for magnesium and/or manganese ions.</text>
</comment>
<dbReference type="GeneID" id="33562383"/>
<evidence type="ECO:0000256" key="3">
    <source>
        <dbReference type="PIRSR" id="PIRSR623088-1"/>
    </source>
</evidence>
<evidence type="ECO:0000313" key="9">
    <source>
        <dbReference type="EMBL" id="ORZ27839.1"/>
    </source>
</evidence>
<dbReference type="PROSITE" id="PS51845">
    <property type="entry name" value="PDEASE_I_2"/>
    <property type="match status" value="1"/>
</dbReference>
<keyword evidence="2 5" id="KW-0378">Hydrolase</keyword>
<dbReference type="InterPro" id="IPR023174">
    <property type="entry name" value="PDEase_CS"/>
</dbReference>
<dbReference type="OrthoDB" id="546632at2759"/>
<feature type="compositionally biased region" description="Low complexity" evidence="6">
    <location>
        <begin position="304"/>
        <end position="324"/>
    </location>
</feature>
<keyword evidence="7" id="KW-0472">Membrane</keyword>
<dbReference type="PROSITE" id="PS00018">
    <property type="entry name" value="EF_HAND_1"/>
    <property type="match status" value="1"/>
</dbReference>
<evidence type="ECO:0000256" key="7">
    <source>
        <dbReference type="SAM" id="Phobius"/>
    </source>
</evidence>
<feature type="region of interest" description="Disordered" evidence="6">
    <location>
        <begin position="293"/>
        <end position="334"/>
    </location>
</feature>
<feature type="domain" description="PDEase" evidence="8">
    <location>
        <begin position="10"/>
        <end position="450"/>
    </location>
</feature>
<feature type="region of interest" description="Disordered" evidence="6">
    <location>
        <begin position="230"/>
        <end position="256"/>
    </location>
</feature>
<dbReference type="InterPro" id="IPR036971">
    <property type="entry name" value="PDEase_catalytic_dom_sf"/>
</dbReference>
<comment type="caution">
    <text evidence="9">The sequence shown here is derived from an EMBL/GenBank/DDBJ whole genome shotgun (WGS) entry which is preliminary data.</text>
</comment>
<name>A0A1Y2GZV4_9FUNG</name>
<dbReference type="InParanoid" id="A0A1Y2GZV4"/>
<dbReference type="RefSeq" id="XP_021885542.1">
    <property type="nucleotide sequence ID" value="XM_022020539.1"/>
</dbReference>
<dbReference type="InterPro" id="IPR003607">
    <property type="entry name" value="HD/PDEase_dom"/>
</dbReference>
<keyword evidence="7" id="KW-0812">Transmembrane</keyword>
<dbReference type="EMBL" id="MCFF01000003">
    <property type="protein sequence ID" value="ORZ27839.1"/>
    <property type="molecule type" value="Genomic_DNA"/>
</dbReference>
<feature type="transmembrane region" description="Helical" evidence="7">
    <location>
        <begin position="511"/>
        <end position="533"/>
    </location>
</feature>
<feature type="binding site" evidence="4">
    <location>
        <position position="127"/>
    </location>
    <ligand>
        <name>Zn(2+)</name>
        <dbReference type="ChEBI" id="CHEBI:29105"/>
        <label>1</label>
    </ligand>
</feature>
<dbReference type="GO" id="GO:0007165">
    <property type="term" value="P:signal transduction"/>
    <property type="evidence" value="ECO:0007669"/>
    <property type="project" value="InterPro"/>
</dbReference>
<dbReference type="GO" id="GO:0004114">
    <property type="term" value="F:3',5'-cyclic-nucleotide phosphodiesterase activity"/>
    <property type="evidence" value="ECO:0007669"/>
    <property type="project" value="InterPro"/>
</dbReference>
<evidence type="ECO:0000259" key="8">
    <source>
        <dbReference type="PROSITE" id="PS51845"/>
    </source>
</evidence>
<comment type="similarity">
    <text evidence="5">Belongs to the cyclic nucleotide phosphodiesterase family.</text>
</comment>
<dbReference type="PROSITE" id="PS00126">
    <property type="entry name" value="PDEASE_I_1"/>
    <property type="match status" value="1"/>
</dbReference>
<organism evidence="9 10">
    <name type="scientific">Lobosporangium transversale</name>
    <dbReference type="NCBI Taxonomy" id="64571"/>
    <lineage>
        <taxon>Eukaryota</taxon>
        <taxon>Fungi</taxon>
        <taxon>Fungi incertae sedis</taxon>
        <taxon>Mucoromycota</taxon>
        <taxon>Mortierellomycotina</taxon>
        <taxon>Mortierellomycetes</taxon>
        <taxon>Mortierellales</taxon>
        <taxon>Mortierellaceae</taxon>
        <taxon>Lobosporangium</taxon>
    </lineage>
</organism>
<evidence type="ECO:0000256" key="2">
    <source>
        <dbReference type="ARBA" id="ARBA00022801"/>
    </source>
</evidence>
<feature type="binding site" evidence="4">
    <location>
        <position position="91"/>
    </location>
    <ligand>
        <name>Zn(2+)</name>
        <dbReference type="ChEBI" id="CHEBI:29105"/>
        <label>1</label>
    </ligand>
</feature>
<dbReference type="InterPro" id="IPR023088">
    <property type="entry name" value="PDEase"/>
</dbReference>
<dbReference type="PANTHER" id="PTHR11347">
    <property type="entry name" value="CYCLIC NUCLEOTIDE PHOSPHODIESTERASE"/>
    <property type="match status" value="1"/>
</dbReference>
<dbReference type="SMART" id="SM00471">
    <property type="entry name" value="HDc"/>
    <property type="match status" value="1"/>
</dbReference>
<dbReference type="STRING" id="64571.A0A1Y2GZV4"/>
<evidence type="ECO:0000256" key="6">
    <source>
        <dbReference type="SAM" id="MobiDB-lite"/>
    </source>
</evidence>
<sequence length="534" mass="59759">MLITRHCQQSSDDLFTCERVMLRFLSGKCEPRGLDFNVWDYSMPEIYGIILGMFTKLGLVECLGISESDLLDFIIDVDKGYHATYYHSFYHAADVTAVLYRILFDMNASQYLTKPDMATLLLAGLCHDIGHPGLNNLFQVNAKTELYERYGEASVLEKYSCSLAMELVAKHKLFRNIASSPDAILPEGNHPTEDGMKDAMIKAIMATDMSFHYDMLNNLNTLIEVISTPLSSPSISDNEPTEAESGPDTSLQSSPTQSSFSCNCTALSSPTVYKIPSLCSRFSSCPVAQQPSHIHHHDHHRRQSSISSTSSISSSDSGCSEESTQTTHSLDMGRPSFNLTPELRQSLCNCLLHAADISNAVKPWGLCKRWSDMIVQEFFRQGDIEKARNLPISPNMDRNQHNQAQISLGFADFVVRPYFESLAAFLPDAAPFLTTLASNRAQWLLQKEALEAAKDMSMNTCVATVAETHETNGISSPIQPHLTTGRRVSGIFFFFLEGGKSFFGMIANRSILVLNMSKLIVFFFFFFFFFFSFW</sequence>
<feature type="binding site" evidence="4">
    <location>
        <position position="356"/>
    </location>
    <ligand>
        <name>Zn(2+)</name>
        <dbReference type="ChEBI" id="CHEBI:29105"/>
        <label>1</label>
    </ligand>
</feature>
<gene>
    <name evidence="9" type="ORF">BCR41DRAFT_299809</name>
</gene>
<feature type="binding site" evidence="4">
    <location>
        <position position="128"/>
    </location>
    <ligand>
        <name>Zn(2+)</name>
        <dbReference type="ChEBI" id="CHEBI:29105"/>
        <label>1</label>
    </ligand>
</feature>
<evidence type="ECO:0000256" key="5">
    <source>
        <dbReference type="RuleBase" id="RU363067"/>
    </source>
</evidence>
<proteinExistence type="inferred from homology"/>
<keyword evidence="1 4" id="KW-0479">Metal-binding</keyword>
<reference evidence="9 10" key="1">
    <citation type="submission" date="2016-07" db="EMBL/GenBank/DDBJ databases">
        <title>Pervasive Adenine N6-methylation of Active Genes in Fungi.</title>
        <authorList>
            <consortium name="DOE Joint Genome Institute"/>
            <person name="Mondo S.J."/>
            <person name="Dannebaum R.O."/>
            <person name="Kuo R.C."/>
            <person name="Labutti K."/>
            <person name="Haridas S."/>
            <person name="Kuo A."/>
            <person name="Salamov A."/>
            <person name="Ahrendt S.R."/>
            <person name="Lipzen A."/>
            <person name="Sullivan W."/>
            <person name="Andreopoulos W.B."/>
            <person name="Clum A."/>
            <person name="Lindquist E."/>
            <person name="Daum C."/>
            <person name="Ramamoorthy G.K."/>
            <person name="Gryganskyi A."/>
            <person name="Culley D."/>
            <person name="Magnuson J.K."/>
            <person name="James T.Y."/>
            <person name="O'Malley M.A."/>
            <person name="Stajich J.E."/>
            <person name="Spatafora J.W."/>
            <person name="Visel A."/>
            <person name="Grigoriev I.V."/>
        </authorList>
    </citation>
    <scope>NUCLEOTIDE SEQUENCE [LARGE SCALE GENOMIC DNA]</scope>
    <source>
        <strain evidence="9 10">NRRL 3116</strain>
    </source>
</reference>
<protein>
    <recommendedName>
        <fullName evidence="5">Phosphodiesterase</fullName>
        <ecNumber evidence="5">3.1.4.-</ecNumber>
    </recommendedName>
</protein>
<feature type="compositionally biased region" description="Basic residues" evidence="6">
    <location>
        <begin position="293"/>
        <end position="303"/>
    </location>
</feature>
<dbReference type="EC" id="3.1.4.-" evidence="5"/>
<dbReference type="GO" id="GO:0046872">
    <property type="term" value="F:metal ion binding"/>
    <property type="evidence" value="ECO:0007669"/>
    <property type="project" value="UniProtKB-KW"/>
</dbReference>
<accession>A0A1Y2GZV4</accession>
<feature type="binding site" evidence="4">
    <location>
        <position position="128"/>
    </location>
    <ligand>
        <name>Zn(2+)</name>
        <dbReference type="ChEBI" id="CHEBI:29105"/>
        <label>2</label>
    </ligand>
</feature>
<evidence type="ECO:0000313" key="10">
    <source>
        <dbReference type="Proteomes" id="UP000193648"/>
    </source>
</evidence>
<dbReference type="PRINTS" id="PR00387">
    <property type="entry name" value="PDIESTERASE1"/>
</dbReference>
<dbReference type="Proteomes" id="UP000193648">
    <property type="component" value="Unassembled WGS sequence"/>
</dbReference>
<dbReference type="InterPro" id="IPR002073">
    <property type="entry name" value="PDEase_catalytic_dom"/>
</dbReference>
<keyword evidence="7" id="KW-1133">Transmembrane helix</keyword>
<dbReference type="Pfam" id="PF00233">
    <property type="entry name" value="PDEase_I"/>
    <property type="match status" value="2"/>
</dbReference>
<dbReference type="SUPFAM" id="SSF109604">
    <property type="entry name" value="HD-domain/PDEase-like"/>
    <property type="match status" value="1"/>
</dbReference>
<evidence type="ECO:0000256" key="4">
    <source>
        <dbReference type="PIRSR" id="PIRSR623088-3"/>
    </source>
</evidence>
<dbReference type="InterPro" id="IPR018247">
    <property type="entry name" value="EF_Hand_1_Ca_BS"/>
</dbReference>
<feature type="active site" description="Proton donor" evidence="3">
    <location>
        <position position="87"/>
    </location>
</feature>
<dbReference type="CDD" id="cd00077">
    <property type="entry name" value="HDc"/>
    <property type="match status" value="1"/>
</dbReference>